<accession>A0A1H2VK19</accession>
<dbReference type="GO" id="GO:0004386">
    <property type="term" value="F:helicase activity"/>
    <property type="evidence" value="ECO:0007669"/>
    <property type="project" value="UniProtKB-KW"/>
</dbReference>
<organism evidence="2 3">
    <name type="scientific">Marininema mesophilum</name>
    <dbReference type="NCBI Taxonomy" id="1048340"/>
    <lineage>
        <taxon>Bacteria</taxon>
        <taxon>Bacillati</taxon>
        <taxon>Bacillota</taxon>
        <taxon>Bacilli</taxon>
        <taxon>Bacillales</taxon>
        <taxon>Thermoactinomycetaceae</taxon>
        <taxon>Marininema</taxon>
    </lineage>
</organism>
<dbReference type="EMBL" id="FNNQ01000005">
    <property type="protein sequence ID" value="SDW68580.1"/>
    <property type="molecule type" value="Genomic_DNA"/>
</dbReference>
<evidence type="ECO:0000313" key="3">
    <source>
        <dbReference type="Proteomes" id="UP000198534"/>
    </source>
</evidence>
<keyword evidence="2" id="KW-0547">Nucleotide-binding</keyword>
<keyword evidence="2" id="KW-0378">Hydrolase</keyword>
<reference evidence="2 3" key="1">
    <citation type="submission" date="2016-10" db="EMBL/GenBank/DDBJ databases">
        <authorList>
            <person name="de Groot N.N."/>
        </authorList>
    </citation>
    <scope>NUCLEOTIDE SEQUENCE [LARGE SCALE GENOMIC DNA]</scope>
    <source>
        <strain evidence="2 3">DSM 45610</strain>
    </source>
</reference>
<gene>
    <name evidence="2" type="ORF">SAMN05444487_105131</name>
</gene>
<feature type="domain" description="Helicase XPB/Ssl2 N-terminal" evidence="1">
    <location>
        <begin position="342"/>
        <end position="461"/>
    </location>
</feature>
<dbReference type="STRING" id="1048340.SAMN05444487_105131"/>
<dbReference type="Pfam" id="PF13625">
    <property type="entry name" value="Helicase_C_3"/>
    <property type="match status" value="1"/>
</dbReference>
<dbReference type="RefSeq" id="WP_091738161.1">
    <property type="nucleotide sequence ID" value="NZ_FNNQ01000005.1"/>
</dbReference>
<proteinExistence type="predicted"/>
<keyword evidence="2" id="KW-0347">Helicase</keyword>
<protein>
    <submittedName>
        <fullName evidence="2">Helicase conserved C-terminal domain-containing protein</fullName>
    </submittedName>
</protein>
<evidence type="ECO:0000313" key="2">
    <source>
        <dbReference type="EMBL" id="SDW68580.1"/>
    </source>
</evidence>
<name>A0A1H2VK19_9BACL</name>
<dbReference type="AlphaFoldDB" id="A0A1H2VK19"/>
<sequence length="618" mass="71368">MESLHTCLASLSPHVRGSIAKEHSWDGNSDDLASLAETIINAATELAMTHHMEATLLRRVIFLGGDRFIGVEDEHVKEDLSPLHARMGWIALRRKGFVYTFRRSWGESGIWCPKEIRDACLMVWLPTPPRGIEGVSVEGTDPVSGVWNDAFHLLCMLDRENFPLTVKGKIPQHFLRKLMAELDLEDEGLEESPWNKEDISPRLSLLFSFAKQEGWIEKTEEQIVLNETSANKWLQLSWEKRLQGMFSFVRQQFLQVHPEWDSLWRWMERQGEGPTLLRSTWLEWKAIANSSSTLEEWEVKWLRPLEAIGWVEMGEVDEGIWWKWSSWAPPICEQLPQLPTYVKPDFEVLIPVFTPGSERRLLAQFADYMGGEQFFVHYEITVSSVRRGMEKGLLVADMEKVLTTLSTFPLPENVLHSLILWGEQHARVRIGHEILLQVSDSVLADELLIDPILSSLLGDRIGPTHFLLDTNDLPAVRERLEARGTPSLEITKGDKEFIEDKPLLEIHNDQRIEDRIPEWEEAVPGITQIPRLWTSAPRGYHSTTLRKLLEKSIQMGLTVKWLDKEDRAHQFVIHRLFRKEGIWRVEGQETAEREKVSVSLEEMEQVQIILPWEESITP</sequence>
<dbReference type="InterPro" id="IPR032830">
    <property type="entry name" value="XPB/Ssl2_N"/>
</dbReference>
<evidence type="ECO:0000259" key="1">
    <source>
        <dbReference type="Pfam" id="PF13625"/>
    </source>
</evidence>
<keyword evidence="3" id="KW-1185">Reference proteome</keyword>
<keyword evidence="2" id="KW-0067">ATP-binding</keyword>
<dbReference type="Proteomes" id="UP000198534">
    <property type="component" value="Unassembled WGS sequence"/>
</dbReference>
<dbReference type="OrthoDB" id="2987331at2"/>